<dbReference type="Proteomes" id="UP000807342">
    <property type="component" value="Unassembled WGS sequence"/>
</dbReference>
<dbReference type="EMBL" id="MU151331">
    <property type="protein sequence ID" value="KAF9445017.1"/>
    <property type="molecule type" value="Genomic_DNA"/>
</dbReference>
<evidence type="ECO:0000313" key="1">
    <source>
        <dbReference type="EMBL" id="KAF9445017.1"/>
    </source>
</evidence>
<accession>A0A9P5X7Y6</accession>
<reference evidence="1" key="1">
    <citation type="submission" date="2020-11" db="EMBL/GenBank/DDBJ databases">
        <authorList>
            <consortium name="DOE Joint Genome Institute"/>
            <person name="Ahrendt S."/>
            <person name="Riley R."/>
            <person name="Andreopoulos W."/>
            <person name="Labutti K."/>
            <person name="Pangilinan J."/>
            <person name="Ruiz-Duenas F.J."/>
            <person name="Barrasa J.M."/>
            <person name="Sanchez-Garcia M."/>
            <person name="Camarero S."/>
            <person name="Miyauchi S."/>
            <person name="Serrano A."/>
            <person name="Linde D."/>
            <person name="Babiker R."/>
            <person name="Drula E."/>
            <person name="Ayuso-Fernandez I."/>
            <person name="Pacheco R."/>
            <person name="Padilla G."/>
            <person name="Ferreira P."/>
            <person name="Barriuso J."/>
            <person name="Kellner H."/>
            <person name="Castanera R."/>
            <person name="Alfaro M."/>
            <person name="Ramirez L."/>
            <person name="Pisabarro A.G."/>
            <person name="Kuo A."/>
            <person name="Tritt A."/>
            <person name="Lipzen A."/>
            <person name="He G."/>
            <person name="Yan M."/>
            <person name="Ng V."/>
            <person name="Cullen D."/>
            <person name="Martin F."/>
            <person name="Rosso M.-N."/>
            <person name="Henrissat B."/>
            <person name="Hibbett D."/>
            <person name="Martinez A.T."/>
            <person name="Grigoriev I.V."/>
        </authorList>
    </citation>
    <scope>NUCLEOTIDE SEQUENCE</scope>
    <source>
        <strain evidence="1">MF-IS2</strain>
    </source>
</reference>
<dbReference type="SUPFAM" id="SSF52047">
    <property type="entry name" value="RNI-like"/>
    <property type="match status" value="1"/>
</dbReference>
<sequence>MSPSHSSGWAKVSRVFSLIIPEKNPLSSSRRSKTRTQPLQHRGLAQENLPFDILSNIFETYTGLTSQELSDLSNKSTPWILGHICRSWREAALSIPQCWNVFAVVVTDENANSSSLMHEELIRRSGTMPLHISFNFRDFTELIEKHPFQIIEPVLKHSSQWGTVVIIGMDCSEIHRQFGPVRGQISRLRSLRILRPRFSRGLEFPPGERRMTHFDLFAYAPSLSEVTLEDPIGSLEQRKITLPWNQLTQYVAHGFPEGVFPVELERSPDLQSLMRVHNHFPPSRVSNPISHHHLRYLFLHGETDMELAFKQLGDMTLPSLEVLAITFATMEARKDISAISAISSLVTRSHCQLKALVIQQTSNLYVDLLPPLLSQLPSLETLDIGHCGHFRGTFSALRFDPTRPTLLPNLRRLVVSCNSGTRPSDIKLIKDILHSRQRVSKDNGSPGQLLAPLLYARLFVKKNDLRYHMLLDLEGWRQLAGPTADSYPYSADSVKNFSEIAKTALEGIRHMIEASHKASGPRYTEIAAKYTEISKMYYAHTLYSMAPGVAEELRSLCNVPILSPYLDRRRWMMTTPSNLLYIHPQHSIRTSTRKSDMVVLTDFPGRTLPDGYHYWLGEHTDKWFDAFRLF</sequence>
<comment type="caution">
    <text evidence="1">The sequence shown here is derived from an EMBL/GenBank/DDBJ whole genome shotgun (WGS) entry which is preliminary data.</text>
</comment>
<dbReference type="AlphaFoldDB" id="A0A9P5X7Y6"/>
<proteinExistence type="predicted"/>
<keyword evidence="2" id="KW-1185">Reference proteome</keyword>
<organism evidence="1 2">
    <name type="scientific">Macrolepiota fuliginosa MF-IS2</name>
    <dbReference type="NCBI Taxonomy" id="1400762"/>
    <lineage>
        <taxon>Eukaryota</taxon>
        <taxon>Fungi</taxon>
        <taxon>Dikarya</taxon>
        <taxon>Basidiomycota</taxon>
        <taxon>Agaricomycotina</taxon>
        <taxon>Agaricomycetes</taxon>
        <taxon>Agaricomycetidae</taxon>
        <taxon>Agaricales</taxon>
        <taxon>Agaricineae</taxon>
        <taxon>Agaricaceae</taxon>
        <taxon>Macrolepiota</taxon>
    </lineage>
</organism>
<evidence type="ECO:0000313" key="2">
    <source>
        <dbReference type="Proteomes" id="UP000807342"/>
    </source>
</evidence>
<name>A0A9P5X7Y6_9AGAR</name>
<dbReference type="OrthoDB" id="3365698at2759"/>
<protein>
    <recommendedName>
        <fullName evidence="3">F-box domain-containing protein</fullName>
    </recommendedName>
</protein>
<evidence type="ECO:0008006" key="3">
    <source>
        <dbReference type="Google" id="ProtNLM"/>
    </source>
</evidence>
<dbReference type="Gene3D" id="3.80.10.10">
    <property type="entry name" value="Ribonuclease Inhibitor"/>
    <property type="match status" value="1"/>
</dbReference>
<gene>
    <name evidence="1" type="ORF">P691DRAFT_777874</name>
</gene>
<dbReference type="InterPro" id="IPR032675">
    <property type="entry name" value="LRR_dom_sf"/>
</dbReference>